<name>A0A2U2RJQ6_9MICO</name>
<dbReference type="PANTHER" id="PTHR10628">
    <property type="entry name" value="SIALIDASE"/>
    <property type="match status" value="1"/>
</dbReference>
<feature type="region of interest" description="Disordered" evidence="4">
    <location>
        <begin position="1135"/>
        <end position="1222"/>
    </location>
</feature>
<feature type="compositionally biased region" description="Basic residues" evidence="4">
    <location>
        <begin position="1176"/>
        <end position="1186"/>
    </location>
</feature>
<sequence length="1222" mass="130040">MSFPSFPHPAEPSSSSASSRPCAGPSFSPSRRSVLAGTTAVGTVTAGAALGLGATAADHAHAEPADGRALGPLADVARWNEQGVGRFRIPALTRTNDGALLAVFDARTSMDDLPAKGIHTFVRRSDDEGRSWGPYRTLRADPLWSTGDPSILTDRETGTVLVFTTASQGAGFGNSGTGNDPTDPGITQLELATSTDDGLTWTHRRITEQVKDPAWAGMFACSGEGVQLRHGKHRGRLLQQYVVRIDGENWAVTAYSDDHGKTWQHGEPAGPGADENKVCERSDGSVLLNSRAGGHRWQAISTDGGLTYSSPREVPEQIDPANNGQVTRVFPDARQGSAKAKVLALSSTLDPSIRRRLSLSLSFDDGETWTSQHLLDDDASAYSTITPFGDGRLGLLYEREAYATISYRTIDVAALAPAPLLLEMLPSGHGAGDDGTEGPSATPPTLRAGTRTRLRVRATNQGIADLTHGHLALEGQDGIRAARTTLPTLAPGRSRIIELTVSTPDTLAGNRAVTLKGSARTGRTPLARGSRTVHAARAATAKVTRAGGAADHPALEVVGCFDACYPDQDAPGLEGDTLAAWARVRNTGNVALSDVRVTSDAGGTGASIDRLEPGESSTITGRTALAQVLTDDDVSTARTRVRVTASAGGGTTASAEASDTIALDLAARPAAGARSPIELPTGDLRTSAFARIDGEEPTAGALPDGTPLTLTVPAGGRTSVQLVVTAPRTGRLDVDADGPASWSGHLVETINVVEPGGHPTGGRTGDPLTPLPARISRHERRSVWCTVEVPSGVRTGLHETTLTVRIGRRTIAAFPLRLTVPSARLDTLADRPFTLDLWWHPDAIADQQGLTVFSEKHWRACRPYLEDLASRGQSVVNAVIIADPWLVENEDGSVGPQTASHYASLVDWAWDGTAFSFGFGAFDRCVEEHHRAGIDGPIHLFALLQFRLGQRLTFTDTRTGETVTEEVELGDERYREAWGALLNDLHAHLVERGWWDRAALAFDERPADLMTAVFDVVHDVAPMWDEKTALAANSLAEADIATYISFNHSFLDQVPADLIAERRAQHEPTLFYTFYDPVRPNTVTASPPMSSRMLGWEGGPLRPRRLPALDVQLVAAGRPGAPLVPLRPGRRVHRLSRPSRAGLLDPLGVPAGRPGRCRDPAPSTRGGPGTDTGRLRLSRRRRRRHPVGMVRDGRGAGAVPAEAGPMTLAPAAPPRYPFSSPA</sequence>
<dbReference type="GO" id="GO:0009313">
    <property type="term" value="P:oligosaccharide catabolic process"/>
    <property type="evidence" value="ECO:0007669"/>
    <property type="project" value="TreeGrafter"/>
</dbReference>
<feature type="region of interest" description="Disordered" evidence="4">
    <location>
        <begin position="1"/>
        <end position="31"/>
    </location>
</feature>
<dbReference type="InterPro" id="IPR026856">
    <property type="entry name" value="Sialidase_fam"/>
</dbReference>
<dbReference type="InterPro" id="IPR025150">
    <property type="entry name" value="GH123_cat"/>
</dbReference>
<evidence type="ECO:0000313" key="7">
    <source>
        <dbReference type="EMBL" id="PWH06098.1"/>
    </source>
</evidence>
<feature type="domain" description="Glycoside hydrolase 123 catalytic" evidence="6">
    <location>
        <begin position="838"/>
        <end position="1096"/>
    </location>
</feature>
<feature type="domain" description="Sialidase" evidence="5">
    <location>
        <begin position="100"/>
        <end position="394"/>
    </location>
</feature>
<dbReference type="Proteomes" id="UP000245590">
    <property type="component" value="Unassembled WGS sequence"/>
</dbReference>
<dbReference type="PANTHER" id="PTHR10628:SF30">
    <property type="entry name" value="EXO-ALPHA-SIALIDASE"/>
    <property type="match status" value="1"/>
</dbReference>
<dbReference type="Gene3D" id="2.120.10.10">
    <property type="match status" value="1"/>
</dbReference>
<dbReference type="GO" id="GO:0005737">
    <property type="term" value="C:cytoplasm"/>
    <property type="evidence" value="ECO:0007669"/>
    <property type="project" value="TreeGrafter"/>
</dbReference>
<evidence type="ECO:0000259" key="5">
    <source>
        <dbReference type="Pfam" id="PF13088"/>
    </source>
</evidence>
<evidence type="ECO:0000259" key="6">
    <source>
        <dbReference type="Pfam" id="PF13320"/>
    </source>
</evidence>
<dbReference type="Pfam" id="PF13320">
    <property type="entry name" value="GH123_cat"/>
    <property type="match status" value="1"/>
</dbReference>
<comment type="catalytic activity">
    <reaction evidence="1">
        <text>Hydrolysis of alpha-(2-&gt;3)-, alpha-(2-&gt;6)-, alpha-(2-&gt;8)- glycosidic linkages of terminal sialic acid residues in oligosaccharides, glycoproteins, glycolipids, colominic acid and synthetic substrates.</text>
        <dbReference type="EC" id="3.2.1.18"/>
    </reaction>
</comment>
<dbReference type="Pfam" id="PF13088">
    <property type="entry name" value="BNR_2"/>
    <property type="match status" value="1"/>
</dbReference>
<reference evidence="7 8" key="1">
    <citation type="submission" date="2018-05" db="EMBL/GenBank/DDBJ databases">
        <title>Brachybacterium sp. M1HQ-2T, whole genome shotgun sequence.</title>
        <authorList>
            <person name="Tuo L."/>
        </authorList>
    </citation>
    <scope>NUCLEOTIDE SEQUENCE [LARGE SCALE GENOMIC DNA]</scope>
    <source>
        <strain evidence="7 8">M1HQ-2</strain>
    </source>
</reference>
<feature type="compositionally biased region" description="Pro residues" evidence="4">
    <location>
        <begin position="1"/>
        <end position="10"/>
    </location>
</feature>
<dbReference type="PROSITE" id="PS51318">
    <property type="entry name" value="TAT"/>
    <property type="match status" value="1"/>
</dbReference>
<protein>
    <recommendedName>
        <fullName evidence="3">exo-alpha-sialidase</fullName>
        <ecNumber evidence="3">3.2.1.18</ecNumber>
    </recommendedName>
</protein>
<comment type="similarity">
    <text evidence="2">Belongs to the glycosyl hydrolase 33 family.</text>
</comment>
<dbReference type="InterPro" id="IPR011040">
    <property type="entry name" value="Sialidase"/>
</dbReference>
<dbReference type="EMBL" id="QFKX01000003">
    <property type="protein sequence ID" value="PWH06098.1"/>
    <property type="molecule type" value="Genomic_DNA"/>
</dbReference>
<evidence type="ECO:0000256" key="3">
    <source>
        <dbReference type="ARBA" id="ARBA00012733"/>
    </source>
</evidence>
<evidence type="ECO:0000256" key="2">
    <source>
        <dbReference type="ARBA" id="ARBA00009348"/>
    </source>
</evidence>
<proteinExistence type="inferred from homology"/>
<feature type="region of interest" description="Disordered" evidence="4">
    <location>
        <begin position="427"/>
        <end position="447"/>
    </location>
</feature>
<evidence type="ECO:0000256" key="1">
    <source>
        <dbReference type="ARBA" id="ARBA00000427"/>
    </source>
</evidence>
<keyword evidence="8" id="KW-1185">Reference proteome</keyword>
<evidence type="ECO:0000313" key="8">
    <source>
        <dbReference type="Proteomes" id="UP000245590"/>
    </source>
</evidence>
<dbReference type="OrthoDB" id="7294637at2"/>
<dbReference type="GO" id="GO:0006689">
    <property type="term" value="P:ganglioside catabolic process"/>
    <property type="evidence" value="ECO:0007669"/>
    <property type="project" value="TreeGrafter"/>
</dbReference>
<dbReference type="SUPFAM" id="SSF50939">
    <property type="entry name" value="Sialidases"/>
    <property type="match status" value="1"/>
</dbReference>
<feature type="compositionally biased region" description="Low complexity" evidence="4">
    <location>
        <begin position="11"/>
        <end position="26"/>
    </location>
</feature>
<dbReference type="EC" id="3.2.1.18" evidence="3"/>
<evidence type="ECO:0000256" key="4">
    <source>
        <dbReference type="SAM" id="MobiDB-lite"/>
    </source>
</evidence>
<dbReference type="InterPro" id="IPR006311">
    <property type="entry name" value="TAT_signal"/>
</dbReference>
<dbReference type="CDD" id="cd15482">
    <property type="entry name" value="Sialidase_non-viral"/>
    <property type="match status" value="1"/>
</dbReference>
<dbReference type="GO" id="GO:0004308">
    <property type="term" value="F:exo-alpha-sialidase activity"/>
    <property type="evidence" value="ECO:0007669"/>
    <property type="project" value="UniProtKB-EC"/>
</dbReference>
<gene>
    <name evidence="7" type="ORF">DEO23_09815</name>
</gene>
<comment type="caution">
    <text evidence="7">The sequence shown here is derived from an EMBL/GenBank/DDBJ whole genome shotgun (WGS) entry which is preliminary data.</text>
</comment>
<accession>A0A2U2RJQ6</accession>
<dbReference type="InterPro" id="IPR036278">
    <property type="entry name" value="Sialidase_sf"/>
</dbReference>
<dbReference type="GO" id="GO:0016020">
    <property type="term" value="C:membrane"/>
    <property type="evidence" value="ECO:0007669"/>
    <property type="project" value="TreeGrafter"/>
</dbReference>
<dbReference type="AlphaFoldDB" id="A0A2U2RJQ6"/>
<organism evidence="7 8">
    <name type="scientific">Brachybacterium endophyticum</name>
    <dbReference type="NCBI Taxonomy" id="2182385"/>
    <lineage>
        <taxon>Bacteria</taxon>
        <taxon>Bacillati</taxon>
        <taxon>Actinomycetota</taxon>
        <taxon>Actinomycetes</taxon>
        <taxon>Micrococcales</taxon>
        <taxon>Dermabacteraceae</taxon>
        <taxon>Brachybacterium</taxon>
    </lineage>
</organism>